<keyword evidence="2" id="KW-0812">Transmembrane</keyword>
<feature type="transmembrane region" description="Helical" evidence="2">
    <location>
        <begin position="261"/>
        <end position="282"/>
    </location>
</feature>
<evidence type="ECO:0000256" key="2">
    <source>
        <dbReference type="SAM" id="Phobius"/>
    </source>
</evidence>
<dbReference type="PANTHER" id="PTHR36844">
    <property type="entry name" value="PROTEASE PRSW"/>
    <property type="match status" value="1"/>
</dbReference>
<dbReference type="PANTHER" id="PTHR36844:SF1">
    <property type="entry name" value="PROTEASE PRSW"/>
    <property type="match status" value="1"/>
</dbReference>
<keyword evidence="3" id="KW-0378">Hydrolase</keyword>
<dbReference type="InterPro" id="IPR026898">
    <property type="entry name" value="PrsW"/>
</dbReference>
<protein>
    <submittedName>
        <fullName evidence="3">Protease PrsW</fullName>
    </submittedName>
</protein>
<dbReference type="RefSeq" id="WP_229841903.1">
    <property type="nucleotide sequence ID" value="NZ_BNAI01000001.1"/>
</dbReference>
<feature type="transmembrane region" description="Helical" evidence="2">
    <location>
        <begin position="85"/>
        <end position="104"/>
    </location>
</feature>
<comment type="caution">
    <text evidence="3">The sequence shown here is derived from an EMBL/GenBank/DDBJ whole genome shotgun (WGS) entry which is preliminary data.</text>
</comment>
<proteinExistence type="predicted"/>
<gene>
    <name evidence="3" type="ORF">GCM10011600_11050</name>
</gene>
<keyword evidence="4" id="KW-1185">Reference proteome</keyword>
<keyword evidence="2" id="KW-1133">Transmembrane helix</keyword>
<keyword evidence="2" id="KW-0472">Membrane</keyword>
<dbReference type="Pfam" id="PF13367">
    <property type="entry name" value="PrsW-protease"/>
    <property type="match status" value="1"/>
</dbReference>
<keyword evidence="3" id="KW-0645">Protease</keyword>
<dbReference type="EMBL" id="BNAI01000001">
    <property type="protein sequence ID" value="GHF11576.1"/>
    <property type="molecule type" value="Genomic_DNA"/>
</dbReference>
<evidence type="ECO:0000313" key="3">
    <source>
        <dbReference type="EMBL" id="GHF11576.1"/>
    </source>
</evidence>
<feature type="transmembrane region" description="Helical" evidence="2">
    <location>
        <begin position="230"/>
        <end position="254"/>
    </location>
</feature>
<reference evidence="3" key="1">
    <citation type="journal article" date="2014" name="Int. J. Syst. Evol. Microbiol.">
        <title>Complete genome sequence of Corynebacterium casei LMG S-19264T (=DSM 44701T), isolated from a smear-ripened cheese.</title>
        <authorList>
            <consortium name="US DOE Joint Genome Institute (JGI-PGF)"/>
            <person name="Walter F."/>
            <person name="Albersmeier A."/>
            <person name="Kalinowski J."/>
            <person name="Ruckert C."/>
        </authorList>
    </citation>
    <scope>NUCLEOTIDE SEQUENCE</scope>
    <source>
        <strain evidence="3">CGMCC 1.16548</strain>
    </source>
</reference>
<feature type="transmembrane region" description="Helical" evidence="2">
    <location>
        <begin position="116"/>
        <end position="136"/>
    </location>
</feature>
<dbReference type="GO" id="GO:0006508">
    <property type="term" value="P:proteolysis"/>
    <property type="evidence" value="ECO:0007669"/>
    <property type="project" value="UniProtKB-KW"/>
</dbReference>
<feature type="transmembrane region" description="Helical" evidence="2">
    <location>
        <begin position="55"/>
        <end position="79"/>
    </location>
</feature>
<evidence type="ECO:0000313" key="4">
    <source>
        <dbReference type="Proteomes" id="UP000617531"/>
    </source>
</evidence>
<feature type="compositionally biased region" description="Low complexity" evidence="1">
    <location>
        <begin position="411"/>
        <end position="422"/>
    </location>
</feature>
<feature type="transmembrane region" description="Helical" evidence="2">
    <location>
        <begin position="294"/>
        <end position="314"/>
    </location>
</feature>
<organism evidence="3 4">
    <name type="scientific">Pseudolysinimonas yzui</name>
    <dbReference type="NCBI Taxonomy" id="2708254"/>
    <lineage>
        <taxon>Bacteria</taxon>
        <taxon>Bacillati</taxon>
        <taxon>Actinomycetota</taxon>
        <taxon>Actinomycetes</taxon>
        <taxon>Micrococcales</taxon>
        <taxon>Microbacteriaceae</taxon>
        <taxon>Pseudolysinimonas</taxon>
    </lineage>
</organism>
<evidence type="ECO:0000256" key="1">
    <source>
        <dbReference type="SAM" id="MobiDB-lite"/>
    </source>
</evidence>
<feature type="compositionally biased region" description="Low complexity" evidence="1">
    <location>
        <begin position="10"/>
        <end position="24"/>
    </location>
</feature>
<dbReference type="AlphaFoldDB" id="A0A8J3GPI4"/>
<dbReference type="Proteomes" id="UP000617531">
    <property type="component" value="Unassembled WGS sequence"/>
</dbReference>
<feature type="region of interest" description="Disordered" evidence="1">
    <location>
        <begin position="411"/>
        <end position="432"/>
    </location>
</feature>
<accession>A0A8J3GPI4</accession>
<reference evidence="3" key="2">
    <citation type="submission" date="2020-09" db="EMBL/GenBank/DDBJ databases">
        <authorList>
            <person name="Sun Q."/>
            <person name="Zhou Y."/>
        </authorList>
    </citation>
    <scope>NUCLEOTIDE SEQUENCE</scope>
    <source>
        <strain evidence="3">CGMCC 1.16548</strain>
    </source>
</reference>
<dbReference type="GO" id="GO:0008233">
    <property type="term" value="F:peptidase activity"/>
    <property type="evidence" value="ECO:0007669"/>
    <property type="project" value="UniProtKB-KW"/>
</dbReference>
<sequence length="432" mass="46312">MSQATPDNSTATVTAHAAQQTSTQLPQQAPAEVKAATAVTPQAIFDVDPRWRPGMLAGVIIGGIVLLIALILVVAYFLLFLGPGLSFIGGVLALIPLAIVLLGVRWIDRWEPEPRLLLLIAFLWGATVSIVIALVADVGTSYLYAAGGADVNMTVFLQSTVQAPIVEEVGKGLGILLIYLVARRYFDGPVDGIVFAALVGGGFAFTENIQYFAIQIAESGTLDFAVGEIFFIRGILSPFAHVMFSAFTGFFIGLAARKGTALGGILMFFVGLIPAILLHAFWNGVLFFIYDFYGYYLVVQVPLFAIAVVTVILLRRREAQMTQLRLGEYAAAGWFNVTEVNTLGTAAGRRQARAWARQRGLSKVMKEYIKDATHLAFTRNRIVSGRDRIGSQQDEAVLLAQVSESRARLAAATPANAAVATPPATPPTPPAG</sequence>
<name>A0A8J3GPI4_9MICO</name>
<feature type="region of interest" description="Disordered" evidence="1">
    <location>
        <begin position="1"/>
        <end position="27"/>
    </location>
</feature>
<feature type="compositionally biased region" description="Pro residues" evidence="1">
    <location>
        <begin position="423"/>
        <end position="432"/>
    </location>
</feature>